<proteinExistence type="predicted"/>
<comment type="caution">
    <text evidence="1">The sequence shown here is derived from an EMBL/GenBank/DDBJ whole genome shotgun (WGS) entry which is preliminary data.</text>
</comment>
<evidence type="ECO:0000313" key="1">
    <source>
        <dbReference type="EMBL" id="OMJ25594.1"/>
    </source>
</evidence>
<evidence type="ECO:0000313" key="2">
    <source>
        <dbReference type="Proteomes" id="UP000187283"/>
    </source>
</evidence>
<gene>
    <name evidence="1" type="ORF">AYI70_g805</name>
</gene>
<sequence>MQAQTYQTTKLACFFPGTGGDVVSAIAKYLTAFASATPILSNASCAYFSTELFPNAFSRCPIPTSSTGIYSLFFGIALDSSKKLCSVTGTNGSSSVNVFIYVLNDEQLGRCRFDTNCSF</sequence>
<keyword evidence="2" id="KW-1185">Reference proteome</keyword>
<reference evidence="1 2" key="1">
    <citation type="submission" date="2017-01" db="EMBL/GenBank/DDBJ databases">
        <authorList>
            <person name="Mah S.A."/>
            <person name="Swanson W.J."/>
            <person name="Moy G.W."/>
            <person name="Vacquier V.D."/>
        </authorList>
    </citation>
    <scope>NUCLEOTIDE SEQUENCE [LARGE SCALE GENOMIC DNA]</scope>
    <source>
        <strain evidence="1 2">GSMNP</strain>
    </source>
</reference>
<accession>A0A1R1YFD1</accession>
<dbReference type="EMBL" id="LSSN01000144">
    <property type="protein sequence ID" value="OMJ25594.1"/>
    <property type="molecule type" value="Genomic_DNA"/>
</dbReference>
<organism evidence="1 2">
    <name type="scientific">Smittium culicis</name>
    <dbReference type="NCBI Taxonomy" id="133412"/>
    <lineage>
        <taxon>Eukaryota</taxon>
        <taxon>Fungi</taxon>
        <taxon>Fungi incertae sedis</taxon>
        <taxon>Zoopagomycota</taxon>
        <taxon>Kickxellomycotina</taxon>
        <taxon>Harpellomycetes</taxon>
        <taxon>Harpellales</taxon>
        <taxon>Legeriomycetaceae</taxon>
        <taxon>Smittium</taxon>
    </lineage>
</organism>
<dbReference type="Proteomes" id="UP000187283">
    <property type="component" value="Unassembled WGS sequence"/>
</dbReference>
<dbReference type="AlphaFoldDB" id="A0A1R1YFD1"/>
<protein>
    <submittedName>
        <fullName evidence="1">Uncharacterized protein</fullName>
    </submittedName>
</protein>
<name>A0A1R1YFD1_9FUNG</name>